<gene>
    <name evidence="8" type="ORF">QWZ14_15775</name>
</gene>
<organism evidence="8 9">
    <name type="scientific">Paeniroseomonas aquatica</name>
    <dbReference type="NCBI Taxonomy" id="373043"/>
    <lineage>
        <taxon>Bacteria</taxon>
        <taxon>Pseudomonadati</taxon>
        <taxon>Pseudomonadota</taxon>
        <taxon>Alphaproteobacteria</taxon>
        <taxon>Acetobacterales</taxon>
        <taxon>Acetobacteraceae</taxon>
        <taxon>Paeniroseomonas</taxon>
    </lineage>
</organism>
<reference evidence="9" key="1">
    <citation type="journal article" date="2019" name="Int. J. Syst. Evol. Microbiol.">
        <title>The Global Catalogue of Microorganisms (GCM) 10K type strain sequencing project: providing services to taxonomists for standard genome sequencing and annotation.</title>
        <authorList>
            <consortium name="The Broad Institute Genomics Platform"/>
            <consortium name="The Broad Institute Genome Sequencing Center for Infectious Disease"/>
            <person name="Wu L."/>
            <person name="Ma J."/>
        </authorList>
    </citation>
    <scope>NUCLEOTIDE SEQUENCE [LARGE SCALE GENOMIC DNA]</scope>
    <source>
        <strain evidence="9">CECT 7131</strain>
    </source>
</reference>
<sequence length="477" mass="49290">MIKPPFLPGANSAAWVAVETLGAAIFALVGLLFIARLIGPHAAGVGAIAASAFLTIDFPIAALFGDALLQRRDLEEKHRSSALWATLGAALLGTGLLALAAPWIALAIGVPMLTDMIRMLALLLPASAVAGLLAALALRGRRYRLLSLRVLICQPLSVGVGVMAALADWGAWAMVAQQATATLSVFLLLAALSGWRPRWLLDRAALGDLWPVAGPQILALLVFNGRYRIFILVLGSMVAETIVAVTHIAFRLLDVATAVVTGAASRLAMPRLSALQHDRPALAAAYGDLAQLQALIGLPVAAGLAITAPQLVELLMGGPWAAAAEPARVVALAAIPAFLIGPASALWLALGRTRINLLVQVVAFTVPLLALLVVQPKDPAGAALCWALGSLAVPPVQLVMALQALGQSARWMAVRLVAPMLGTAVMAVVALFVARQVTQMPPILALSIIAGSGAAAYLMTLAVVLGGRMPAALRQAA</sequence>
<keyword evidence="6 7" id="KW-0472">Membrane</keyword>
<evidence type="ECO:0000313" key="8">
    <source>
        <dbReference type="EMBL" id="MDN3565828.1"/>
    </source>
</evidence>
<feature type="transmembrane region" description="Helical" evidence="7">
    <location>
        <begin position="380"/>
        <end position="402"/>
    </location>
</feature>
<feature type="transmembrane region" description="Helical" evidence="7">
    <location>
        <begin position="47"/>
        <end position="69"/>
    </location>
</feature>
<feature type="transmembrane region" description="Helical" evidence="7">
    <location>
        <begin position="414"/>
        <end position="437"/>
    </location>
</feature>
<feature type="transmembrane region" description="Helical" evidence="7">
    <location>
        <begin position="81"/>
        <end position="105"/>
    </location>
</feature>
<feature type="transmembrane region" description="Helical" evidence="7">
    <location>
        <begin position="12"/>
        <end position="35"/>
    </location>
</feature>
<evidence type="ECO:0000256" key="5">
    <source>
        <dbReference type="ARBA" id="ARBA00022989"/>
    </source>
</evidence>
<evidence type="ECO:0000256" key="2">
    <source>
        <dbReference type="ARBA" id="ARBA00007430"/>
    </source>
</evidence>
<comment type="subcellular location">
    <subcellularLocation>
        <location evidence="1">Cell membrane</location>
        <topology evidence="1">Multi-pass membrane protein</topology>
    </subcellularLocation>
</comment>
<feature type="transmembrane region" description="Helical" evidence="7">
    <location>
        <begin position="145"/>
        <end position="166"/>
    </location>
</feature>
<dbReference type="Pfam" id="PF13440">
    <property type="entry name" value="Polysacc_synt_3"/>
    <property type="match status" value="1"/>
</dbReference>
<feature type="transmembrane region" description="Helical" evidence="7">
    <location>
        <begin position="329"/>
        <end position="350"/>
    </location>
</feature>
<dbReference type="PANTHER" id="PTHR30250:SF10">
    <property type="entry name" value="LIPOPOLYSACCHARIDE BIOSYNTHESIS PROTEIN WZXC"/>
    <property type="match status" value="1"/>
</dbReference>
<feature type="transmembrane region" description="Helical" evidence="7">
    <location>
        <begin position="172"/>
        <end position="192"/>
    </location>
</feature>
<dbReference type="InterPro" id="IPR050833">
    <property type="entry name" value="Poly_Biosynth_Transport"/>
</dbReference>
<protein>
    <submittedName>
        <fullName evidence="8">Oligosaccharide flippase family protein</fullName>
    </submittedName>
</protein>
<feature type="transmembrane region" description="Helical" evidence="7">
    <location>
        <begin position="117"/>
        <end position="138"/>
    </location>
</feature>
<feature type="transmembrane region" description="Helical" evidence="7">
    <location>
        <begin position="357"/>
        <end position="374"/>
    </location>
</feature>
<proteinExistence type="inferred from homology"/>
<evidence type="ECO:0000256" key="7">
    <source>
        <dbReference type="SAM" id="Phobius"/>
    </source>
</evidence>
<evidence type="ECO:0000313" key="9">
    <source>
        <dbReference type="Proteomes" id="UP001529369"/>
    </source>
</evidence>
<accession>A0ABT8A8H8</accession>
<keyword evidence="9" id="KW-1185">Reference proteome</keyword>
<dbReference type="EMBL" id="JAUFPN010000153">
    <property type="protein sequence ID" value="MDN3565828.1"/>
    <property type="molecule type" value="Genomic_DNA"/>
</dbReference>
<feature type="transmembrane region" description="Helical" evidence="7">
    <location>
        <begin position="229"/>
        <end position="250"/>
    </location>
</feature>
<comment type="caution">
    <text evidence="8">The sequence shown here is derived from an EMBL/GenBank/DDBJ whole genome shotgun (WGS) entry which is preliminary data.</text>
</comment>
<name>A0ABT8A8H8_9PROT</name>
<feature type="transmembrane region" description="Helical" evidence="7">
    <location>
        <begin position="443"/>
        <end position="465"/>
    </location>
</feature>
<evidence type="ECO:0000256" key="4">
    <source>
        <dbReference type="ARBA" id="ARBA00022692"/>
    </source>
</evidence>
<dbReference type="RefSeq" id="WP_290317696.1">
    <property type="nucleotide sequence ID" value="NZ_JAUFPN010000153.1"/>
</dbReference>
<keyword evidence="4 7" id="KW-0812">Transmembrane</keyword>
<evidence type="ECO:0000256" key="1">
    <source>
        <dbReference type="ARBA" id="ARBA00004651"/>
    </source>
</evidence>
<keyword evidence="3" id="KW-1003">Cell membrane</keyword>
<keyword evidence="5 7" id="KW-1133">Transmembrane helix</keyword>
<comment type="similarity">
    <text evidence="2">Belongs to the polysaccharide synthase family.</text>
</comment>
<dbReference type="Proteomes" id="UP001529369">
    <property type="component" value="Unassembled WGS sequence"/>
</dbReference>
<evidence type="ECO:0000256" key="3">
    <source>
        <dbReference type="ARBA" id="ARBA00022475"/>
    </source>
</evidence>
<dbReference type="PANTHER" id="PTHR30250">
    <property type="entry name" value="PST FAMILY PREDICTED COLANIC ACID TRANSPORTER"/>
    <property type="match status" value="1"/>
</dbReference>
<evidence type="ECO:0000256" key="6">
    <source>
        <dbReference type="ARBA" id="ARBA00023136"/>
    </source>
</evidence>